<sequence>NEFGESKSGHSHCLEFDVNPCHRQSSSNLESFCKGMKNKIQSYSNCLASNDVESPLHGGIKTLANFIRKPLHMDQNVRWKYCVENNASNGGQQLGFAHLDKQLRALIVQQLIELHEPRKTKNSKSLSHSLSAEKSCLKSQILQNLQMSGHSSSKHDYYEENHGSENTLKYNELKTNTKPSIVKSSMSSNVGVVRGCQLPVQFCPQRTSSPKTEGESLYTWKGSSSLESSEVLQEPKYIHLLGADQQEVVKLKCLLVNHEKSYSGLKGVELSGGHIYVRPSGLHHLLTHPSLAKLSTLPNVHFGVYNSLLNILNDDAALI</sequence>
<name>A0AAW0YDL8_CHEQU</name>
<reference evidence="1 2" key="1">
    <citation type="journal article" date="2024" name="BMC Genomics">
        <title>Genome assembly of redclaw crayfish (Cherax quadricarinatus) provides insights into its immune adaptation and hypoxia tolerance.</title>
        <authorList>
            <person name="Liu Z."/>
            <person name="Zheng J."/>
            <person name="Li H."/>
            <person name="Fang K."/>
            <person name="Wang S."/>
            <person name="He J."/>
            <person name="Zhou D."/>
            <person name="Weng S."/>
            <person name="Chi M."/>
            <person name="Gu Z."/>
            <person name="He J."/>
            <person name="Li F."/>
            <person name="Wang M."/>
        </authorList>
    </citation>
    <scope>NUCLEOTIDE SEQUENCE [LARGE SCALE GENOMIC DNA]</scope>
    <source>
        <strain evidence="1">ZL_2023a</strain>
    </source>
</reference>
<evidence type="ECO:0000313" key="2">
    <source>
        <dbReference type="Proteomes" id="UP001445076"/>
    </source>
</evidence>
<proteinExistence type="predicted"/>
<feature type="non-terminal residue" evidence="1">
    <location>
        <position position="1"/>
    </location>
</feature>
<gene>
    <name evidence="1" type="ORF">OTU49_015122</name>
</gene>
<dbReference type="EMBL" id="JARKIK010000008">
    <property type="protein sequence ID" value="KAK8749905.1"/>
    <property type="molecule type" value="Genomic_DNA"/>
</dbReference>
<dbReference type="AlphaFoldDB" id="A0AAW0YDL8"/>
<accession>A0AAW0YDL8</accession>
<keyword evidence="2" id="KW-1185">Reference proteome</keyword>
<organism evidence="1 2">
    <name type="scientific">Cherax quadricarinatus</name>
    <name type="common">Australian red claw crayfish</name>
    <dbReference type="NCBI Taxonomy" id="27406"/>
    <lineage>
        <taxon>Eukaryota</taxon>
        <taxon>Metazoa</taxon>
        <taxon>Ecdysozoa</taxon>
        <taxon>Arthropoda</taxon>
        <taxon>Crustacea</taxon>
        <taxon>Multicrustacea</taxon>
        <taxon>Malacostraca</taxon>
        <taxon>Eumalacostraca</taxon>
        <taxon>Eucarida</taxon>
        <taxon>Decapoda</taxon>
        <taxon>Pleocyemata</taxon>
        <taxon>Astacidea</taxon>
        <taxon>Parastacoidea</taxon>
        <taxon>Parastacidae</taxon>
        <taxon>Cherax</taxon>
    </lineage>
</organism>
<feature type="non-terminal residue" evidence="1">
    <location>
        <position position="319"/>
    </location>
</feature>
<comment type="caution">
    <text evidence="1">The sequence shown here is derived from an EMBL/GenBank/DDBJ whole genome shotgun (WGS) entry which is preliminary data.</text>
</comment>
<evidence type="ECO:0000313" key="1">
    <source>
        <dbReference type="EMBL" id="KAK8749905.1"/>
    </source>
</evidence>
<dbReference type="Proteomes" id="UP001445076">
    <property type="component" value="Unassembled WGS sequence"/>
</dbReference>
<protein>
    <submittedName>
        <fullName evidence="1">Uncharacterized protein</fullName>
    </submittedName>
</protein>